<evidence type="ECO:0000259" key="9">
    <source>
        <dbReference type="Pfam" id="PF01515"/>
    </source>
</evidence>
<reference evidence="10 11" key="1">
    <citation type="submission" date="2022-06" db="EMBL/GenBank/DDBJ databases">
        <title>Isolation of gut microbiota from human fecal samples.</title>
        <authorList>
            <person name="Pamer E.G."/>
            <person name="Barat B."/>
            <person name="Waligurski E."/>
            <person name="Medina S."/>
            <person name="Paddock L."/>
            <person name="Mostad J."/>
        </authorList>
    </citation>
    <scope>NUCLEOTIDE SEQUENCE [LARGE SCALE GENOMIC DNA]</scope>
    <source>
        <strain evidence="10 11">DFI.1.1</strain>
    </source>
</reference>
<dbReference type="InterPro" id="IPR050500">
    <property type="entry name" value="Phos_Acetyltrans/Butyryltrans"/>
</dbReference>
<dbReference type="InterPro" id="IPR012147">
    <property type="entry name" value="P_Ac_Bu_trans"/>
</dbReference>
<dbReference type="Gene3D" id="3.40.50.10750">
    <property type="entry name" value="Isocitrate/Isopropylmalate dehydrogenase-like"/>
    <property type="match status" value="1"/>
</dbReference>
<evidence type="ECO:0000256" key="1">
    <source>
        <dbReference type="ARBA" id="ARBA00000705"/>
    </source>
</evidence>
<dbReference type="PANTHER" id="PTHR43356:SF3">
    <property type="entry name" value="PHOSPHATE ACETYLTRANSFERASE"/>
    <property type="match status" value="1"/>
</dbReference>
<evidence type="ECO:0000256" key="3">
    <source>
        <dbReference type="ARBA" id="ARBA00005656"/>
    </source>
</evidence>
<dbReference type="NCBIfam" id="NF007233">
    <property type="entry name" value="PRK09653.1"/>
    <property type="match status" value="1"/>
</dbReference>
<evidence type="ECO:0000256" key="6">
    <source>
        <dbReference type="ARBA" id="ARBA00022679"/>
    </source>
</evidence>
<organism evidence="10 11">
    <name type="scientific">Megasphaera massiliensis</name>
    <dbReference type="NCBI Taxonomy" id="1232428"/>
    <lineage>
        <taxon>Bacteria</taxon>
        <taxon>Bacillati</taxon>
        <taxon>Bacillota</taxon>
        <taxon>Negativicutes</taxon>
        <taxon>Veillonellales</taxon>
        <taxon>Veillonellaceae</taxon>
        <taxon>Megasphaera</taxon>
    </lineage>
</organism>
<dbReference type="PIRSF" id="PIRSF000428">
    <property type="entry name" value="P_Ac_trans"/>
    <property type="match status" value="1"/>
</dbReference>
<evidence type="ECO:0000313" key="10">
    <source>
        <dbReference type="EMBL" id="MCQ5342833.1"/>
    </source>
</evidence>
<comment type="catalytic activity">
    <reaction evidence="1">
        <text>acetyl-CoA + phosphate = acetyl phosphate + CoA</text>
        <dbReference type="Rhea" id="RHEA:19521"/>
        <dbReference type="ChEBI" id="CHEBI:22191"/>
        <dbReference type="ChEBI" id="CHEBI:43474"/>
        <dbReference type="ChEBI" id="CHEBI:57287"/>
        <dbReference type="ChEBI" id="CHEBI:57288"/>
        <dbReference type="EC" id="2.3.1.8"/>
    </reaction>
</comment>
<dbReference type="Gene3D" id="3.40.50.10950">
    <property type="match status" value="1"/>
</dbReference>
<dbReference type="InterPro" id="IPR004614">
    <property type="entry name" value="P_AcTrfase"/>
</dbReference>
<comment type="caution">
    <text evidence="10">The sequence shown here is derived from an EMBL/GenBank/DDBJ whole genome shotgun (WGS) entry which is preliminary data.</text>
</comment>
<dbReference type="Pfam" id="PF01515">
    <property type="entry name" value="PTA_PTB"/>
    <property type="match status" value="1"/>
</dbReference>
<keyword evidence="11" id="KW-1185">Reference proteome</keyword>
<dbReference type="SUPFAM" id="SSF53659">
    <property type="entry name" value="Isocitrate/Isopropylmalate dehydrogenase-like"/>
    <property type="match status" value="1"/>
</dbReference>
<dbReference type="GO" id="GO:0008959">
    <property type="term" value="F:phosphate acetyltransferase activity"/>
    <property type="evidence" value="ECO:0007669"/>
    <property type="project" value="UniProtKB-EC"/>
</dbReference>
<proteinExistence type="inferred from homology"/>
<dbReference type="RefSeq" id="WP_227163200.1">
    <property type="nucleotide sequence ID" value="NZ_JAJCIO010000017.1"/>
</dbReference>
<evidence type="ECO:0000256" key="8">
    <source>
        <dbReference type="ARBA" id="ARBA00031108"/>
    </source>
</evidence>
<keyword evidence="7 10" id="KW-0012">Acyltransferase</keyword>
<evidence type="ECO:0000256" key="2">
    <source>
        <dbReference type="ARBA" id="ARBA00004989"/>
    </source>
</evidence>
<dbReference type="NCBIfam" id="TIGR00651">
    <property type="entry name" value="pta"/>
    <property type="match status" value="1"/>
</dbReference>
<accession>A0ABT1SSH9</accession>
<sequence>MRFTEDLKARVSKAQKKIVLPETNSRRVLKAAERVLADGFAKIVLVGKLEQIKKDAAKFQIDLTGVEVINPETYYRMDELCDYFAKRREKKGMTPEKARDIMTHNNTFFAAGLVALGEADGCVSGAATTSAEVIRAGLQVIGPRPGNKTISSAFILLTNTPQYGDNGILVLGDCGVIPNPTADQLADIACICVERARRTVQILNPKVAFLSYSTMGSGAGESVENVRKAVEILKERNVDFAFDGEMQADAALVPEVGEHKAPGSTVAGHANVLIFPNLDAANIGYKMVQRFANATALGPLVQGLDKPILDLSRGCSSEDVADVVAVCCSDAITADFYKKERAEHEHDQQ</sequence>
<dbReference type="EC" id="2.3.1.8" evidence="4"/>
<dbReference type="EMBL" id="JANGEW010000012">
    <property type="protein sequence ID" value="MCQ5342833.1"/>
    <property type="molecule type" value="Genomic_DNA"/>
</dbReference>
<name>A0ABT1SSH9_9FIRM</name>
<evidence type="ECO:0000313" key="11">
    <source>
        <dbReference type="Proteomes" id="UP001206692"/>
    </source>
</evidence>
<feature type="domain" description="Phosphate acetyl/butaryl transferase" evidence="9">
    <location>
        <begin position="3"/>
        <end position="327"/>
    </location>
</feature>
<keyword evidence="6 10" id="KW-0808">Transferase</keyword>
<dbReference type="InterPro" id="IPR002505">
    <property type="entry name" value="PTA_PTB"/>
</dbReference>
<dbReference type="InterPro" id="IPR042112">
    <property type="entry name" value="P_AcTrfase_dom2"/>
</dbReference>
<comment type="similarity">
    <text evidence="3">Belongs to the phosphate acetyltransferase and butyryltransferase family.</text>
</comment>
<protein>
    <recommendedName>
        <fullName evidence="5">Phosphate acetyltransferase</fullName>
        <ecNumber evidence="4">2.3.1.8</ecNumber>
    </recommendedName>
    <alternativeName>
        <fullName evidence="8">Phosphotransacetylase</fullName>
    </alternativeName>
</protein>
<evidence type="ECO:0000256" key="5">
    <source>
        <dbReference type="ARBA" id="ARBA00021528"/>
    </source>
</evidence>
<evidence type="ECO:0000256" key="7">
    <source>
        <dbReference type="ARBA" id="ARBA00023315"/>
    </source>
</evidence>
<comment type="pathway">
    <text evidence="2">Metabolic intermediate biosynthesis; acetyl-CoA biosynthesis; acetyl-CoA from acetate: step 2/2.</text>
</comment>
<dbReference type="PANTHER" id="PTHR43356">
    <property type="entry name" value="PHOSPHATE ACETYLTRANSFERASE"/>
    <property type="match status" value="1"/>
</dbReference>
<dbReference type="Proteomes" id="UP001206692">
    <property type="component" value="Unassembled WGS sequence"/>
</dbReference>
<evidence type="ECO:0000256" key="4">
    <source>
        <dbReference type="ARBA" id="ARBA00012707"/>
    </source>
</evidence>
<dbReference type="InterPro" id="IPR042113">
    <property type="entry name" value="P_AcTrfase_dom1"/>
</dbReference>
<gene>
    <name evidence="10" type="primary">pta</name>
    <name evidence="10" type="ORF">NE675_07310</name>
</gene>